<dbReference type="InterPro" id="IPR036291">
    <property type="entry name" value="NAD(P)-bd_dom_sf"/>
</dbReference>
<dbReference type="PANTHER" id="PTHR44196">
    <property type="entry name" value="DEHYDROGENASE/REDUCTASE SDR FAMILY MEMBER 7B"/>
    <property type="match status" value="1"/>
</dbReference>
<dbReference type="AlphaFoldDB" id="A0A0B2C0T6"/>
<dbReference type="PROSITE" id="PS00061">
    <property type="entry name" value="ADH_SHORT"/>
    <property type="match status" value="1"/>
</dbReference>
<dbReference type="STRING" id="1572751.PK98_03830"/>
<organism evidence="4 5">
    <name type="scientific">Croceibacterium mercuriale</name>
    <dbReference type="NCBI Taxonomy" id="1572751"/>
    <lineage>
        <taxon>Bacteria</taxon>
        <taxon>Pseudomonadati</taxon>
        <taxon>Pseudomonadota</taxon>
        <taxon>Alphaproteobacteria</taxon>
        <taxon>Sphingomonadales</taxon>
        <taxon>Erythrobacteraceae</taxon>
        <taxon>Croceibacterium</taxon>
    </lineage>
</organism>
<dbReference type="EMBL" id="JTDN01000001">
    <property type="protein sequence ID" value="KHL25760.1"/>
    <property type="molecule type" value="Genomic_DNA"/>
</dbReference>
<dbReference type="SUPFAM" id="SSF51735">
    <property type="entry name" value="NAD(P)-binding Rossmann-fold domains"/>
    <property type="match status" value="1"/>
</dbReference>
<keyword evidence="2" id="KW-0560">Oxidoreductase</keyword>
<evidence type="ECO:0000256" key="1">
    <source>
        <dbReference type="ARBA" id="ARBA00006484"/>
    </source>
</evidence>
<evidence type="ECO:0000313" key="5">
    <source>
        <dbReference type="Proteomes" id="UP000030988"/>
    </source>
</evidence>
<protein>
    <submittedName>
        <fullName evidence="4">Oxidoreductase</fullName>
    </submittedName>
</protein>
<sequence length="241" mass="25114">MADELHDGPLAGRIAYVTGSSRGIGAATAQALAAAGAHVLLSGRSASDLEAVEDAIHQAGGTATIAPFDLTEGDSIARLAGAVAERWDRLDILVLNAAMLPQLGPVAQIESKAFNQALTINLLAPQALLAAFDPLLRRSPSGRVIALTSSVATAPRAYWGAYAASKAALEVLVDTYGQEVERISGTRVAILDPGATRTTMRARAFPGEDPQGVKPPEAVADRIVALLAEDFPNHHRERVDG</sequence>
<keyword evidence="5" id="KW-1185">Reference proteome</keyword>
<comment type="caution">
    <text evidence="4">The sequence shown here is derived from an EMBL/GenBank/DDBJ whole genome shotgun (WGS) entry which is preliminary data.</text>
</comment>
<comment type="similarity">
    <text evidence="1">Belongs to the short-chain dehydrogenases/reductases (SDR) family.</text>
</comment>
<dbReference type="OrthoDB" id="9790785at2"/>
<dbReference type="Gene3D" id="3.40.50.720">
    <property type="entry name" value="NAD(P)-binding Rossmann-like Domain"/>
    <property type="match status" value="1"/>
</dbReference>
<dbReference type="RefSeq" id="WP_039094412.1">
    <property type="nucleotide sequence ID" value="NZ_JTDN01000001.1"/>
</dbReference>
<dbReference type="InterPro" id="IPR002347">
    <property type="entry name" value="SDR_fam"/>
</dbReference>
<dbReference type="GO" id="GO:0016020">
    <property type="term" value="C:membrane"/>
    <property type="evidence" value="ECO:0007669"/>
    <property type="project" value="TreeGrafter"/>
</dbReference>
<name>A0A0B2C0T6_9SPHN</name>
<dbReference type="PANTHER" id="PTHR44196:SF4">
    <property type="entry name" value="SHORT CHAIN DEHYDROGENASE"/>
    <property type="match status" value="1"/>
</dbReference>
<feature type="domain" description="Ketoreductase" evidence="3">
    <location>
        <begin position="17"/>
        <end position="203"/>
    </location>
</feature>
<dbReference type="Pfam" id="PF00106">
    <property type="entry name" value="adh_short"/>
    <property type="match status" value="1"/>
</dbReference>
<proteinExistence type="inferred from homology"/>
<evidence type="ECO:0000256" key="2">
    <source>
        <dbReference type="ARBA" id="ARBA00023002"/>
    </source>
</evidence>
<gene>
    <name evidence="4" type="ORF">PK98_03830</name>
</gene>
<dbReference type="InterPro" id="IPR020904">
    <property type="entry name" value="Sc_DH/Rdtase_CS"/>
</dbReference>
<reference evidence="4 5" key="1">
    <citation type="submission" date="2014-11" db="EMBL/GenBank/DDBJ databases">
        <title>Draft genome sequence of Kirrobacter mercurialis.</title>
        <authorList>
            <person name="Coil D.A."/>
            <person name="Eisen J.A."/>
        </authorList>
    </citation>
    <scope>NUCLEOTIDE SEQUENCE [LARGE SCALE GENOMIC DNA]</scope>
    <source>
        <strain evidence="4 5">Coronado</strain>
    </source>
</reference>
<dbReference type="SMART" id="SM00822">
    <property type="entry name" value="PKS_KR"/>
    <property type="match status" value="1"/>
</dbReference>
<dbReference type="InterPro" id="IPR057326">
    <property type="entry name" value="KR_dom"/>
</dbReference>
<dbReference type="Proteomes" id="UP000030988">
    <property type="component" value="Unassembled WGS sequence"/>
</dbReference>
<dbReference type="GO" id="GO:0016491">
    <property type="term" value="F:oxidoreductase activity"/>
    <property type="evidence" value="ECO:0007669"/>
    <property type="project" value="UniProtKB-KW"/>
</dbReference>
<accession>A0A0B2C0T6</accession>
<evidence type="ECO:0000313" key="4">
    <source>
        <dbReference type="EMBL" id="KHL25760.1"/>
    </source>
</evidence>
<dbReference type="PRINTS" id="PR00081">
    <property type="entry name" value="GDHRDH"/>
</dbReference>
<evidence type="ECO:0000259" key="3">
    <source>
        <dbReference type="SMART" id="SM00822"/>
    </source>
</evidence>